<dbReference type="AlphaFoldDB" id="A0A1G7ITZ0"/>
<protein>
    <submittedName>
        <fullName evidence="2">Uncharacterized protein</fullName>
    </submittedName>
</protein>
<sequence>MNIRHNKLLYLLSVSLLALFMTLSLPITSINMGSNEAMEREAYETEQIIRTYKVAVRLNPAHSSKMTGEKTSKYLFVLPLAVSLIVTASWAQFRPLVNLLLKRKLLLPIKFTSKYVA</sequence>
<proteinExistence type="predicted"/>
<reference evidence="2 3" key="1">
    <citation type="submission" date="2016-10" db="EMBL/GenBank/DDBJ databases">
        <authorList>
            <person name="de Groot N.N."/>
        </authorList>
    </citation>
    <scope>NUCLEOTIDE SEQUENCE [LARGE SCALE GENOMIC DNA]</scope>
    <source>
        <strain evidence="2 3">DSM 28129</strain>
    </source>
</reference>
<dbReference type="Proteomes" id="UP000198972">
    <property type="component" value="Unassembled WGS sequence"/>
</dbReference>
<organism evidence="2 3">
    <name type="scientific">Fontibacillus panacisegetis</name>
    <dbReference type="NCBI Taxonomy" id="670482"/>
    <lineage>
        <taxon>Bacteria</taxon>
        <taxon>Bacillati</taxon>
        <taxon>Bacillota</taxon>
        <taxon>Bacilli</taxon>
        <taxon>Bacillales</taxon>
        <taxon>Paenibacillaceae</taxon>
        <taxon>Fontibacillus</taxon>
    </lineage>
</organism>
<evidence type="ECO:0000313" key="3">
    <source>
        <dbReference type="Proteomes" id="UP000198972"/>
    </source>
</evidence>
<evidence type="ECO:0000313" key="2">
    <source>
        <dbReference type="EMBL" id="SDF15769.1"/>
    </source>
</evidence>
<dbReference type="EMBL" id="FNBG01000006">
    <property type="protein sequence ID" value="SDF15769.1"/>
    <property type="molecule type" value="Genomic_DNA"/>
</dbReference>
<dbReference type="RefSeq" id="WP_091228133.1">
    <property type="nucleotide sequence ID" value="NZ_FNBG01000006.1"/>
</dbReference>
<feature type="transmembrane region" description="Helical" evidence="1">
    <location>
        <begin position="74"/>
        <end position="93"/>
    </location>
</feature>
<dbReference type="OrthoDB" id="2627773at2"/>
<gene>
    <name evidence="2" type="ORF">SAMN04488542_106126</name>
</gene>
<keyword evidence="1" id="KW-1133">Transmembrane helix</keyword>
<keyword evidence="1" id="KW-0472">Membrane</keyword>
<accession>A0A1G7ITZ0</accession>
<evidence type="ECO:0000256" key="1">
    <source>
        <dbReference type="SAM" id="Phobius"/>
    </source>
</evidence>
<keyword evidence="1" id="KW-0812">Transmembrane</keyword>
<name>A0A1G7ITZ0_9BACL</name>
<dbReference type="STRING" id="670482.SAMN04488542_106126"/>
<keyword evidence="3" id="KW-1185">Reference proteome</keyword>